<name>A0A8S5NNI9_9VIRU</name>
<organism evidence="1">
    <name type="scientific">Microviridae sp. ctFGM2</name>
    <dbReference type="NCBI Taxonomy" id="2826732"/>
    <lineage>
        <taxon>Viruses</taxon>
        <taxon>Monodnaviria</taxon>
        <taxon>Sangervirae</taxon>
        <taxon>Phixviricota</taxon>
        <taxon>Malgrandaviricetes</taxon>
        <taxon>Petitvirales</taxon>
        <taxon>Microviridae</taxon>
    </lineage>
</organism>
<evidence type="ECO:0000313" key="1">
    <source>
        <dbReference type="EMBL" id="DAD95792.1"/>
    </source>
</evidence>
<sequence>MTQIHVVIRRINPAIKVDLVQIGYLEDGQFTTLPLDTLKCAPLSKYVESSSVSDSPYIEHHSISSLIAAMALYPNFAIEFFENTLVLMFDFDLPDDESTSKEEGKGH</sequence>
<reference evidence="1" key="1">
    <citation type="journal article" date="2021" name="Proc. Natl. Acad. Sci. U.S.A.">
        <title>A Catalog of Tens of Thousands of Viruses from Human Metagenomes Reveals Hidden Associations with Chronic Diseases.</title>
        <authorList>
            <person name="Tisza M.J."/>
            <person name="Buck C.B."/>
        </authorList>
    </citation>
    <scope>NUCLEOTIDE SEQUENCE</scope>
    <source>
        <strain evidence="1">CtFGM2</strain>
    </source>
</reference>
<accession>A0A8S5NNI9</accession>
<dbReference type="EMBL" id="BK015201">
    <property type="protein sequence ID" value="DAD95792.1"/>
    <property type="molecule type" value="Genomic_DNA"/>
</dbReference>
<protein>
    <submittedName>
        <fullName evidence="1">Uncharacterized protein</fullName>
    </submittedName>
</protein>
<proteinExistence type="predicted"/>